<accession>A0ABP5JMP8</accession>
<comment type="caution">
    <text evidence="2">The sequence shown here is derived from an EMBL/GenBank/DDBJ whole genome shotgun (WGS) entry which is preliminary data.</text>
</comment>
<feature type="compositionally biased region" description="Basic and acidic residues" evidence="1">
    <location>
        <begin position="40"/>
        <end position="62"/>
    </location>
</feature>
<gene>
    <name evidence="2" type="ORF">GCM10009726_37520</name>
</gene>
<sequence>MDDVGAHGGGAGEVEGGLHRGVGQRTTQGGCGDQSPGDGEQGRGRHRDPFESARESPTDERVGGGWKSTGAARHGLAGDSRGKRGTDGLDQGFVPRVPGVAGTTRSGARAPDDIERPP</sequence>
<evidence type="ECO:0000313" key="2">
    <source>
        <dbReference type="EMBL" id="GAA2117358.1"/>
    </source>
</evidence>
<organism evidence="2 3">
    <name type="scientific">Nocardioides furvisabuli</name>
    <dbReference type="NCBI Taxonomy" id="375542"/>
    <lineage>
        <taxon>Bacteria</taxon>
        <taxon>Bacillati</taxon>
        <taxon>Actinomycetota</taxon>
        <taxon>Actinomycetes</taxon>
        <taxon>Propionibacteriales</taxon>
        <taxon>Nocardioidaceae</taxon>
        <taxon>Nocardioides</taxon>
    </lineage>
</organism>
<evidence type="ECO:0000256" key="1">
    <source>
        <dbReference type="SAM" id="MobiDB-lite"/>
    </source>
</evidence>
<feature type="region of interest" description="Disordered" evidence="1">
    <location>
        <begin position="1"/>
        <end position="118"/>
    </location>
</feature>
<feature type="compositionally biased region" description="Gly residues" evidence="1">
    <location>
        <begin position="1"/>
        <end position="15"/>
    </location>
</feature>
<proteinExistence type="predicted"/>
<protein>
    <submittedName>
        <fullName evidence="2">Uncharacterized protein</fullName>
    </submittedName>
</protein>
<reference evidence="3" key="1">
    <citation type="journal article" date="2019" name="Int. J. Syst. Evol. Microbiol.">
        <title>The Global Catalogue of Microorganisms (GCM) 10K type strain sequencing project: providing services to taxonomists for standard genome sequencing and annotation.</title>
        <authorList>
            <consortium name="The Broad Institute Genomics Platform"/>
            <consortium name="The Broad Institute Genome Sequencing Center for Infectious Disease"/>
            <person name="Wu L."/>
            <person name="Ma J."/>
        </authorList>
    </citation>
    <scope>NUCLEOTIDE SEQUENCE [LARGE SCALE GENOMIC DNA]</scope>
    <source>
        <strain evidence="3">JCM 13813</strain>
    </source>
</reference>
<dbReference type="EMBL" id="BAAAMQ010000017">
    <property type="protein sequence ID" value="GAA2117358.1"/>
    <property type="molecule type" value="Genomic_DNA"/>
</dbReference>
<dbReference type="Proteomes" id="UP001501161">
    <property type="component" value="Unassembled WGS sequence"/>
</dbReference>
<keyword evidence="3" id="KW-1185">Reference proteome</keyword>
<evidence type="ECO:0000313" key="3">
    <source>
        <dbReference type="Proteomes" id="UP001501161"/>
    </source>
</evidence>
<name>A0ABP5JMP8_9ACTN</name>